<dbReference type="Pfam" id="PF00240">
    <property type="entry name" value="ubiquitin"/>
    <property type="match status" value="1"/>
</dbReference>
<dbReference type="PANTHER" id="PTHR46555">
    <property type="entry name" value="UBIQUITIN-LIKE PROTEIN 4A"/>
    <property type="match status" value="1"/>
</dbReference>
<evidence type="ECO:0000256" key="1">
    <source>
        <dbReference type="ARBA" id="ARBA00004514"/>
    </source>
</evidence>
<accession>A0A7I8W4D4</accession>
<dbReference type="AlphaFoldDB" id="A0A7I8W4D4"/>
<evidence type="ECO:0000313" key="5">
    <source>
        <dbReference type="Proteomes" id="UP000549394"/>
    </source>
</evidence>
<evidence type="ECO:0000313" key="4">
    <source>
        <dbReference type="EMBL" id="CAD5123396.1"/>
    </source>
</evidence>
<dbReference type="Gene3D" id="3.10.20.90">
    <property type="entry name" value="Phosphatidylinositol 3-kinase Catalytic Subunit, Chain A, domain 1"/>
    <property type="match status" value="1"/>
</dbReference>
<dbReference type="InterPro" id="IPR029071">
    <property type="entry name" value="Ubiquitin-like_domsf"/>
</dbReference>
<sequence length="157" mass="17571">MNIHVKVLSGEKAGKSYTIKVGEGCSIVDLKNEVAVELKIGVGDMRLVFNGKPLLDTKTTADYNITDGARLHATIKAADKFSQEQNSSTSSTIDEKPQVLNFSESFMKILKKHFLEQDAQEVYRLFQRNIHVTVNAMSLDDIEYMAKSKLNIETKSE</sequence>
<proteinExistence type="predicted"/>
<dbReference type="Pfam" id="PF17840">
    <property type="entry name" value="Tugs"/>
    <property type="match status" value="1"/>
</dbReference>
<comment type="subcellular location">
    <subcellularLocation>
        <location evidence="1">Cytoplasm</location>
        <location evidence="1">Cytosol</location>
    </subcellularLocation>
</comment>
<dbReference type="InterPro" id="IPR000626">
    <property type="entry name" value="Ubiquitin-like_dom"/>
</dbReference>
<dbReference type="PROSITE" id="PS50053">
    <property type="entry name" value="UBIQUITIN_2"/>
    <property type="match status" value="1"/>
</dbReference>
<dbReference type="SMART" id="SM00213">
    <property type="entry name" value="UBQ"/>
    <property type="match status" value="1"/>
</dbReference>
<name>A0A7I8W4D4_9ANNE</name>
<dbReference type="SUPFAM" id="SSF54236">
    <property type="entry name" value="Ubiquitin-like"/>
    <property type="match status" value="1"/>
</dbReference>
<comment type="caution">
    <text evidence="4">The sequence shown here is derived from an EMBL/GenBank/DDBJ whole genome shotgun (WGS) entry which is preliminary data.</text>
</comment>
<dbReference type="PANTHER" id="PTHR46555:SF1">
    <property type="entry name" value="UBIQUITIN-LIKE PROTEIN 4A"/>
    <property type="match status" value="1"/>
</dbReference>
<dbReference type="InterPro" id="IPR047154">
    <property type="entry name" value="UBL4A-like"/>
</dbReference>
<protein>
    <submittedName>
        <fullName evidence="4">DgyrCDS11748</fullName>
    </submittedName>
</protein>
<evidence type="ECO:0000256" key="2">
    <source>
        <dbReference type="ARBA" id="ARBA00022490"/>
    </source>
</evidence>
<keyword evidence="2" id="KW-0963">Cytoplasm</keyword>
<organism evidence="4 5">
    <name type="scientific">Dimorphilus gyrociliatus</name>
    <dbReference type="NCBI Taxonomy" id="2664684"/>
    <lineage>
        <taxon>Eukaryota</taxon>
        <taxon>Metazoa</taxon>
        <taxon>Spiralia</taxon>
        <taxon>Lophotrochozoa</taxon>
        <taxon>Annelida</taxon>
        <taxon>Polychaeta</taxon>
        <taxon>Polychaeta incertae sedis</taxon>
        <taxon>Dinophilidae</taxon>
        <taxon>Dimorphilus</taxon>
    </lineage>
</organism>
<dbReference type="GO" id="GO:0071818">
    <property type="term" value="C:BAT3 complex"/>
    <property type="evidence" value="ECO:0007669"/>
    <property type="project" value="TreeGrafter"/>
</dbReference>
<keyword evidence="5" id="KW-1185">Reference proteome</keyword>
<dbReference type="InterPro" id="IPR041421">
    <property type="entry name" value="Ubl4_C_TUGS"/>
</dbReference>
<feature type="domain" description="Ubiquitin-like" evidence="3">
    <location>
        <begin position="1"/>
        <end position="76"/>
    </location>
</feature>
<dbReference type="GO" id="GO:0071816">
    <property type="term" value="P:tail-anchored membrane protein insertion into ER membrane"/>
    <property type="evidence" value="ECO:0007669"/>
    <property type="project" value="TreeGrafter"/>
</dbReference>
<dbReference type="EMBL" id="CAJFCJ010000019">
    <property type="protein sequence ID" value="CAD5123396.1"/>
    <property type="molecule type" value="Genomic_DNA"/>
</dbReference>
<evidence type="ECO:0000259" key="3">
    <source>
        <dbReference type="PROSITE" id="PS50053"/>
    </source>
</evidence>
<reference evidence="4 5" key="1">
    <citation type="submission" date="2020-08" db="EMBL/GenBank/DDBJ databases">
        <authorList>
            <person name="Hejnol A."/>
        </authorList>
    </citation>
    <scope>NUCLEOTIDE SEQUENCE [LARGE SCALE GENOMIC DNA]</scope>
</reference>
<dbReference type="Proteomes" id="UP000549394">
    <property type="component" value="Unassembled WGS sequence"/>
</dbReference>
<dbReference type="OrthoDB" id="417450at2759"/>
<gene>
    <name evidence="4" type="ORF">DGYR_LOCUS11080</name>
</gene>
<dbReference type="GO" id="GO:0006620">
    <property type="term" value="P:post-translational protein targeting to endoplasmic reticulum membrane"/>
    <property type="evidence" value="ECO:0007669"/>
    <property type="project" value="InterPro"/>
</dbReference>
<dbReference type="GO" id="GO:0051087">
    <property type="term" value="F:protein-folding chaperone binding"/>
    <property type="evidence" value="ECO:0007669"/>
    <property type="project" value="TreeGrafter"/>
</dbReference>